<dbReference type="AlphaFoldDB" id="A0A645JAT6"/>
<accession>A0A645JAT6</accession>
<protein>
    <submittedName>
        <fullName evidence="1">Uncharacterized protein</fullName>
    </submittedName>
</protein>
<proteinExistence type="predicted"/>
<dbReference type="EMBL" id="VSSQ01136504">
    <property type="protein sequence ID" value="MPN60785.1"/>
    <property type="molecule type" value="Genomic_DNA"/>
</dbReference>
<organism evidence="1">
    <name type="scientific">bioreactor metagenome</name>
    <dbReference type="NCBI Taxonomy" id="1076179"/>
    <lineage>
        <taxon>unclassified sequences</taxon>
        <taxon>metagenomes</taxon>
        <taxon>ecological metagenomes</taxon>
    </lineage>
</organism>
<sequence>MVDLLFAGHAIASSVHRGQRCALILPLLAGLGQRIGAVMLQVCRHPGLGGDLIAILTILDRSHRIAHVDQRISCTLRRKVTIPHRSMLD</sequence>
<evidence type="ECO:0000313" key="1">
    <source>
        <dbReference type="EMBL" id="MPN60785.1"/>
    </source>
</evidence>
<reference evidence="1" key="1">
    <citation type="submission" date="2019-08" db="EMBL/GenBank/DDBJ databases">
        <authorList>
            <person name="Kucharzyk K."/>
            <person name="Murdoch R.W."/>
            <person name="Higgins S."/>
            <person name="Loffler F."/>
        </authorList>
    </citation>
    <scope>NUCLEOTIDE SEQUENCE</scope>
</reference>
<name>A0A645JAT6_9ZZZZ</name>
<gene>
    <name evidence="1" type="ORF">SDC9_208517</name>
</gene>
<comment type="caution">
    <text evidence="1">The sequence shown here is derived from an EMBL/GenBank/DDBJ whole genome shotgun (WGS) entry which is preliminary data.</text>
</comment>